<dbReference type="EMBL" id="LWRY01000233">
    <property type="protein sequence ID" value="OCX69115.1"/>
    <property type="molecule type" value="Genomic_DNA"/>
</dbReference>
<organism evidence="1 4">
    <name type="scientific">Acidithiobacillus thiooxidans</name>
    <name type="common">Thiobacillus thiooxidans</name>
    <dbReference type="NCBI Taxonomy" id="930"/>
    <lineage>
        <taxon>Bacteria</taxon>
        <taxon>Pseudomonadati</taxon>
        <taxon>Pseudomonadota</taxon>
        <taxon>Acidithiobacillia</taxon>
        <taxon>Acidithiobacillales</taxon>
        <taxon>Acidithiobacillaceae</taxon>
        <taxon>Acidithiobacillus</taxon>
    </lineage>
</organism>
<evidence type="ECO:0000313" key="4">
    <source>
        <dbReference type="Proteomes" id="UP000095008"/>
    </source>
</evidence>
<evidence type="ECO:0000313" key="2">
    <source>
        <dbReference type="EMBL" id="OCX70366.1"/>
    </source>
</evidence>
<dbReference type="RefSeq" id="WP_024894638.1">
    <property type="nucleotide sequence ID" value="NZ_DAIAWO010000040.1"/>
</dbReference>
<protein>
    <submittedName>
        <fullName evidence="1">Uncharacterized protein</fullName>
    </submittedName>
</protein>
<accession>A0A1C2IRU0</accession>
<comment type="caution">
    <text evidence="1">The sequence shown here is derived from an EMBL/GenBank/DDBJ whole genome shotgun (WGS) entry which is preliminary data.</text>
</comment>
<dbReference type="EMBL" id="LWSA01000200">
    <property type="protein sequence ID" value="OCX70366.1"/>
    <property type="molecule type" value="Genomic_DNA"/>
</dbReference>
<dbReference type="GeneID" id="60694559"/>
<keyword evidence="4" id="KW-1185">Reference proteome</keyword>
<dbReference type="eggNOG" id="ENOG5031FMR">
    <property type="taxonomic scope" value="Bacteria"/>
</dbReference>
<name>A0A1C2IRU0_ACITH</name>
<dbReference type="STRING" id="930.GCA_002079865_02646"/>
<dbReference type="Proteomes" id="UP000095008">
    <property type="component" value="Unassembled WGS sequence"/>
</dbReference>
<dbReference type="OrthoDB" id="5296941at2"/>
<proteinExistence type="predicted"/>
<evidence type="ECO:0000313" key="1">
    <source>
        <dbReference type="EMBL" id="OCX69115.1"/>
    </source>
</evidence>
<dbReference type="Proteomes" id="UP000094893">
    <property type="component" value="Unassembled WGS sequence"/>
</dbReference>
<reference evidence="1 3" key="1">
    <citation type="journal article" date="2016" name="Int. J. Mol. Sci.">
        <title>Comparative genomics of the extreme acidophile Acidithiobacillus thiooxidans reveals intraspecific divergence and niche adaptation.</title>
        <authorList>
            <person name="Zhang X."/>
            <person name="Feng X."/>
            <person name="Tao J."/>
            <person name="Ma L."/>
            <person name="Xiao Y."/>
            <person name="Liang Y."/>
            <person name="Liu X."/>
            <person name="Yin H."/>
        </authorList>
    </citation>
    <scope>NUCLEOTIDE SEQUENCE [LARGE SCALE GENOMIC DNA]</scope>
    <source>
        <strain evidence="2 3">A02</strain>
        <strain evidence="1">DXS-W</strain>
    </source>
</reference>
<sequence>MNIWEDPVVQSGILDYLEQKQLLASFTSMGGVALREGAQCHCSLPEHEGNEVIVLCQFDFEELVPFGAAGDQRLRQQGQAHVRLDANGQVSDAWLCRPGSC</sequence>
<evidence type="ECO:0000313" key="3">
    <source>
        <dbReference type="Proteomes" id="UP000094893"/>
    </source>
</evidence>
<dbReference type="AlphaFoldDB" id="A0A1C2IRU0"/>
<gene>
    <name evidence="1" type="ORF">A6M23_16080</name>
    <name evidence="2" type="ORF">A6P07_14620</name>
</gene>